<feature type="transmembrane region" description="Helical" evidence="7">
    <location>
        <begin position="139"/>
        <end position="160"/>
    </location>
</feature>
<accession>G0SI70</accession>
<dbReference type="KEGG" id="cthr:CTHT_0074720"/>
<name>G0SI70_CHATD</name>
<evidence type="ECO:0000313" key="9">
    <source>
        <dbReference type="EMBL" id="EGS17140.1"/>
    </source>
</evidence>
<dbReference type="GeneID" id="18261510"/>
<dbReference type="EMBL" id="GL988048">
    <property type="protein sequence ID" value="EGS17140.1"/>
    <property type="molecule type" value="Genomic_DNA"/>
</dbReference>
<feature type="region of interest" description="Disordered" evidence="6">
    <location>
        <begin position="290"/>
        <end position="315"/>
    </location>
</feature>
<proteinExistence type="inferred from homology"/>
<feature type="transmembrane region" description="Helical" evidence="7">
    <location>
        <begin position="52"/>
        <end position="77"/>
    </location>
</feature>
<feature type="transmembrane region" description="Helical" evidence="7">
    <location>
        <begin position="253"/>
        <end position="280"/>
    </location>
</feature>
<dbReference type="OMA" id="SQMLLFW"/>
<keyword evidence="10" id="KW-1185">Reference proteome</keyword>
<dbReference type="eggNOG" id="ENOG502SSB8">
    <property type="taxonomic scope" value="Eukaryota"/>
</dbReference>
<feature type="compositionally biased region" description="Polar residues" evidence="6">
    <location>
        <begin position="327"/>
        <end position="342"/>
    </location>
</feature>
<comment type="similarity">
    <text evidence="5">Belongs to the SAT4 family.</text>
</comment>
<protein>
    <recommendedName>
        <fullName evidence="8">Rhodopsin domain-containing protein</fullName>
    </recommendedName>
</protein>
<gene>
    <name evidence="9" type="ORF">CTHT_0074720</name>
</gene>
<evidence type="ECO:0000256" key="3">
    <source>
        <dbReference type="ARBA" id="ARBA00022989"/>
    </source>
</evidence>
<dbReference type="InterPro" id="IPR052337">
    <property type="entry name" value="SAT4-like"/>
</dbReference>
<sequence>MASGKSGNPSHKSLIVLIWVSFSAALLFVALRTIIRIRIPTTHHVTPLEDCFIFLGLAALLALCILETIQLPSLYYITSVLRGTIPITTAELIISQTERYLRYQFPIVILFWTVLWSIKAAFLALYWRLFRDLVWYRRAWTVLAIITFLAYGGCIATLSVSCGSDVRNFFAFYKCGASDNVRRSNFSVYFSTAVDVFTDLCIMAMPLRLLYNLRVSFSQKLGLACVFSLGFVMITFAIIRANQSLAQNEFVHLTLLLIWSTLAASISVLVGTLPAFKVLITARARASKSRSGNGEYRGVEKKQVSSAGKSARSAHSVALTPVHNDNARSVKTGASCTSQATESQEEILVRRETDRTR</sequence>
<evidence type="ECO:0000256" key="4">
    <source>
        <dbReference type="ARBA" id="ARBA00023136"/>
    </source>
</evidence>
<dbReference type="GO" id="GO:0016020">
    <property type="term" value="C:membrane"/>
    <property type="evidence" value="ECO:0007669"/>
    <property type="project" value="UniProtKB-SubCell"/>
</dbReference>
<evidence type="ECO:0000256" key="1">
    <source>
        <dbReference type="ARBA" id="ARBA00004141"/>
    </source>
</evidence>
<evidence type="ECO:0000256" key="5">
    <source>
        <dbReference type="ARBA" id="ARBA00038359"/>
    </source>
</evidence>
<dbReference type="Proteomes" id="UP000008066">
    <property type="component" value="Unassembled WGS sequence"/>
</dbReference>
<feature type="region of interest" description="Disordered" evidence="6">
    <location>
        <begin position="327"/>
        <end position="357"/>
    </location>
</feature>
<dbReference type="AlphaFoldDB" id="G0SI70"/>
<evidence type="ECO:0000256" key="7">
    <source>
        <dbReference type="SAM" id="Phobius"/>
    </source>
</evidence>
<feature type="compositionally biased region" description="Basic and acidic residues" evidence="6">
    <location>
        <begin position="347"/>
        <end position="357"/>
    </location>
</feature>
<dbReference type="OrthoDB" id="444631at2759"/>
<evidence type="ECO:0000256" key="6">
    <source>
        <dbReference type="SAM" id="MobiDB-lite"/>
    </source>
</evidence>
<feature type="domain" description="Rhodopsin" evidence="8">
    <location>
        <begin position="45"/>
        <end position="280"/>
    </location>
</feature>
<dbReference type="RefSeq" id="XP_006697722.1">
    <property type="nucleotide sequence ID" value="XM_006697659.1"/>
</dbReference>
<dbReference type="HOGENOM" id="CLU_046870_5_1_1"/>
<keyword evidence="2 7" id="KW-0812">Transmembrane</keyword>
<evidence type="ECO:0000259" key="8">
    <source>
        <dbReference type="Pfam" id="PF20684"/>
    </source>
</evidence>
<keyword evidence="4 7" id="KW-0472">Membrane</keyword>
<dbReference type="InterPro" id="IPR049326">
    <property type="entry name" value="Rhodopsin_dom_fungi"/>
</dbReference>
<evidence type="ECO:0000256" key="2">
    <source>
        <dbReference type="ARBA" id="ARBA00022692"/>
    </source>
</evidence>
<dbReference type="PANTHER" id="PTHR33048:SF162">
    <property type="entry name" value="SATRATOXIN BIOSYNTHESIS SC1 CLUSTER PROTEIN 4"/>
    <property type="match status" value="1"/>
</dbReference>
<keyword evidence="3 7" id="KW-1133">Transmembrane helix</keyword>
<feature type="transmembrane region" description="Helical" evidence="7">
    <location>
        <begin position="105"/>
        <end position="127"/>
    </location>
</feature>
<feature type="transmembrane region" description="Helical" evidence="7">
    <location>
        <begin position="12"/>
        <end position="31"/>
    </location>
</feature>
<dbReference type="PANTHER" id="PTHR33048">
    <property type="entry name" value="PTH11-LIKE INTEGRAL MEMBRANE PROTEIN (AFU_ORTHOLOGUE AFUA_5G11245)"/>
    <property type="match status" value="1"/>
</dbReference>
<comment type="subcellular location">
    <subcellularLocation>
        <location evidence="1">Membrane</location>
        <topology evidence="1">Multi-pass membrane protein</topology>
    </subcellularLocation>
</comment>
<reference evidence="9 10" key="1">
    <citation type="journal article" date="2011" name="Cell">
        <title>Insight into structure and assembly of the nuclear pore complex by utilizing the genome of a eukaryotic thermophile.</title>
        <authorList>
            <person name="Amlacher S."/>
            <person name="Sarges P."/>
            <person name="Flemming D."/>
            <person name="van Noort V."/>
            <person name="Kunze R."/>
            <person name="Devos D.P."/>
            <person name="Arumugam M."/>
            <person name="Bork P."/>
            <person name="Hurt E."/>
        </authorList>
    </citation>
    <scope>NUCLEOTIDE SEQUENCE [LARGE SCALE GENOMIC DNA]</scope>
    <source>
        <strain evidence="10">DSM 1495 / CBS 144.50 / IMI 039719</strain>
    </source>
</reference>
<evidence type="ECO:0000313" key="10">
    <source>
        <dbReference type="Proteomes" id="UP000008066"/>
    </source>
</evidence>
<dbReference type="Pfam" id="PF20684">
    <property type="entry name" value="Fung_rhodopsin"/>
    <property type="match status" value="1"/>
</dbReference>
<organism evidence="10">
    <name type="scientific">Chaetomium thermophilum (strain DSM 1495 / CBS 144.50 / IMI 039719)</name>
    <name type="common">Thermochaetoides thermophila</name>
    <dbReference type="NCBI Taxonomy" id="759272"/>
    <lineage>
        <taxon>Eukaryota</taxon>
        <taxon>Fungi</taxon>
        <taxon>Dikarya</taxon>
        <taxon>Ascomycota</taxon>
        <taxon>Pezizomycotina</taxon>
        <taxon>Sordariomycetes</taxon>
        <taxon>Sordariomycetidae</taxon>
        <taxon>Sordariales</taxon>
        <taxon>Chaetomiaceae</taxon>
        <taxon>Thermochaetoides</taxon>
    </lineage>
</organism>
<feature type="transmembrane region" description="Helical" evidence="7">
    <location>
        <begin position="221"/>
        <end position="241"/>
    </location>
</feature>